<keyword evidence="2" id="KW-1185">Reference proteome</keyword>
<gene>
    <name evidence="1" type="ORF">SCALOS_LOCUS6135</name>
</gene>
<sequence length="315" mass="36677">MLNSDKKNQRTAIAHLWTQGIYNAMEIHRWTNAPLSTIYDNLKKLKTKGTMDHAKGNGRPKKITKRAAQALGQYIHKNPSISTRTMVNKLEKTGVKVSHSTISRHLADAGYTNSLPQKTPMLTVKHKLARVKWAEKHLEDNWNRTFFTDETAFQLFRNTLKYWYKGSRPVRRIPKDRTKLKAWGGFWVKGKSSLYCFKGIMNAEFYVNIIKKHLPEQQDNDSKHTSRLATAFIKKNVPVLLDWPSNSPDINPIENLWSVVKQNVEKRMPKDLSELERYMIEEWNKIPNSFLANLVGSMRRRCELLIEKDGEHISY</sequence>
<protein>
    <submittedName>
        <fullName evidence="1">2814_t:CDS:1</fullName>
    </submittedName>
</protein>
<dbReference type="Proteomes" id="UP000789860">
    <property type="component" value="Unassembled WGS sequence"/>
</dbReference>
<dbReference type="EMBL" id="CAJVPM010011178">
    <property type="protein sequence ID" value="CAG8579165.1"/>
    <property type="molecule type" value="Genomic_DNA"/>
</dbReference>
<comment type="caution">
    <text evidence="1">The sequence shown here is derived from an EMBL/GenBank/DDBJ whole genome shotgun (WGS) entry which is preliminary data.</text>
</comment>
<organism evidence="1 2">
    <name type="scientific">Scutellospora calospora</name>
    <dbReference type="NCBI Taxonomy" id="85575"/>
    <lineage>
        <taxon>Eukaryota</taxon>
        <taxon>Fungi</taxon>
        <taxon>Fungi incertae sedis</taxon>
        <taxon>Mucoromycota</taxon>
        <taxon>Glomeromycotina</taxon>
        <taxon>Glomeromycetes</taxon>
        <taxon>Diversisporales</taxon>
        <taxon>Gigasporaceae</taxon>
        <taxon>Scutellospora</taxon>
    </lineage>
</organism>
<proteinExistence type="predicted"/>
<reference evidence="1" key="1">
    <citation type="submission" date="2021-06" db="EMBL/GenBank/DDBJ databases">
        <authorList>
            <person name="Kallberg Y."/>
            <person name="Tangrot J."/>
            <person name="Rosling A."/>
        </authorList>
    </citation>
    <scope>NUCLEOTIDE SEQUENCE</scope>
    <source>
        <strain evidence="1">AU212A</strain>
    </source>
</reference>
<name>A0ACA9MAT0_9GLOM</name>
<evidence type="ECO:0000313" key="1">
    <source>
        <dbReference type="EMBL" id="CAG8579165.1"/>
    </source>
</evidence>
<accession>A0ACA9MAT0</accession>
<evidence type="ECO:0000313" key="2">
    <source>
        <dbReference type="Proteomes" id="UP000789860"/>
    </source>
</evidence>